<dbReference type="Proteomes" id="UP001286313">
    <property type="component" value="Unassembled WGS sequence"/>
</dbReference>
<protein>
    <submittedName>
        <fullName evidence="2">Uncharacterized protein</fullName>
    </submittedName>
</protein>
<accession>A0AAE1ERK2</accession>
<evidence type="ECO:0000313" key="2">
    <source>
        <dbReference type="EMBL" id="KAK3860149.1"/>
    </source>
</evidence>
<gene>
    <name evidence="2" type="ORF">Pcinc_033782</name>
</gene>
<reference evidence="2" key="1">
    <citation type="submission" date="2023-10" db="EMBL/GenBank/DDBJ databases">
        <title>Genome assemblies of two species of porcelain crab, Petrolisthes cinctipes and Petrolisthes manimaculis (Anomura: Porcellanidae).</title>
        <authorList>
            <person name="Angst P."/>
        </authorList>
    </citation>
    <scope>NUCLEOTIDE SEQUENCE</scope>
    <source>
        <strain evidence="2">PB745_01</strain>
        <tissue evidence="2">Gill</tissue>
    </source>
</reference>
<organism evidence="2 3">
    <name type="scientific">Petrolisthes cinctipes</name>
    <name type="common">Flat porcelain crab</name>
    <dbReference type="NCBI Taxonomy" id="88211"/>
    <lineage>
        <taxon>Eukaryota</taxon>
        <taxon>Metazoa</taxon>
        <taxon>Ecdysozoa</taxon>
        <taxon>Arthropoda</taxon>
        <taxon>Crustacea</taxon>
        <taxon>Multicrustacea</taxon>
        <taxon>Malacostraca</taxon>
        <taxon>Eumalacostraca</taxon>
        <taxon>Eucarida</taxon>
        <taxon>Decapoda</taxon>
        <taxon>Pleocyemata</taxon>
        <taxon>Anomura</taxon>
        <taxon>Galatheoidea</taxon>
        <taxon>Porcellanidae</taxon>
        <taxon>Petrolisthes</taxon>
    </lineage>
</organism>
<proteinExistence type="predicted"/>
<dbReference type="EMBL" id="JAWQEG010004805">
    <property type="protein sequence ID" value="KAK3860149.1"/>
    <property type="molecule type" value="Genomic_DNA"/>
</dbReference>
<keyword evidence="3" id="KW-1185">Reference proteome</keyword>
<evidence type="ECO:0000256" key="1">
    <source>
        <dbReference type="SAM" id="MobiDB-lite"/>
    </source>
</evidence>
<evidence type="ECO:0000313" key="3">
    <source>
        <dbReference type="Proteomes" id="UP001286313"/>
    </source>
</evidence>
<sequence length="141" mass="15758">MGKLDYGKLRSSGERGNEGDDDKVRGNEGDDDKVRGNEGDDDKVRGNEGDDDKLPILPSIIHSVLFHFTLPIPTEFFTQDNNPLSPSTPLPFIFTYDRITLRPRAGIWQSRDPTCPATWPSQVRGRLGRSVSAHYRTDTTA</sequence>
<dbReference type="AlphaFoldDB" id="A0AAE1ERK2"/>
<comment type="caution">
    <text evidence="2">The sequence shown here is derived from an EMBL/GenBank/DDBJ whole genome shotgun (WGS) entry which is preliminary data.</text>
</comment>
<feature type="region of interest" description="Disordered" evidence="1">
    <location>
        <begin position="1"/>
        <end position="54"/>
    </location>
</feature>
<name>A0AAE1ERK2_PETCI</name>